<name>A0A3S5A3X8_9PLAT</name>
<proteinExistence type="predicted"/>
<dbReference type="EMBL" id="CAAALY010011435">
    <property type="protein sequence ID" value="VEL11305.1"/>
    <property type="molecule type" value="Genomic_DNA"/>
</dbReference>
<dbReference type="Proteomes" id="UP000784294">
    <property type="component" value="Unassembled WGS sequence"/>
</dbReference>
<reference evidence="1" key="1">
    <citation type="submission" date="2018-11" db="EMBL/GenBank/DDBJ databases">
        <authorList>
            <consortium name="Pathogen Informatics"/>
        </authorList>
    </citation>
    <scope>NUCLEOTIDE SEQUENCE</scope>
</reference>
<dbReference type="OrthoDB" id="6777290at2759"/>
<organism evidence="1 2">
    <name type="scientific">Protopolystoma xenopodis</name>
    <dbReference type="NCBI Taxonomy" id="117903"/>
    <lineage>
        <taxon>Eukaryota</taxon>
        <taxon>Metazoa</taxon>
        <taxon>Spiralia</taxon>
        <taxon>Lophotrochozoa</taxon>
        <taxon>Platyhelminthes</taxon>
        <taxon>Monogenea</taxon>
        <taxon>Polyopisthocotylea</taxon>
        <taxon>Polystomatidea</taxon>
        <taxon>Polystomatidae</taxon>
        <taxon>Protopolystoma</taxon>
    </lineage>
</organism>
<evidence type="ECO:0000313" key="2">
    <source>
        <dbReference type="Proteomes" id="UP000784294"/>
    </source>
</evidence>
<dbReference type="AlphaFoldDB" id="A0A3S5A3X8"/>
<protein>
    <submittedName>
        <fullName evidence="1">Uncharacterized protein</fullName>
    </submittedName>
</protein>
<gene>
    <name evidence="1" type="ORF">PXEA_LOCUS4745</name>
</gene>
<evidence type="ECO:0000313" key="1">
    <source>
        <dbReference type="EMBL" id="VEL11305.1"/>
    </source>
</evidence>
<keyword evidence="2" id="KW-1185">Reference proteome</keyword>
<accession>A0A3S5A3X8</accession>
<comment type="caution">
    <text evidence="1">The sequence shown here is derived from an EMBL/GenBank/DDBJ whole genome shotgun (WGS) entry which is preliminary data.</text>
</comment>
<sequence>MKGKQVEHKKNDGYVYPTANWLGSYGQYIPTFLNKRETLLTSLPTQHDGVNKMESPSVYSINYKDCEQKYIGETGRTISTIIKEPQRLCREIDTERSEIAEHIAITGHTIDWPHMGTRTTVQQQ</sequence>